<evidence type="ECO:0000313" key="7">
    <source>
        <dbReference type="Proteomes" id="UP000050514"/>
    </source>
</evidence>
<dbReference type="PANTHER" id="PTHR11614">
    <property type="entry name" value="PHOSPHOLIPASE-RELATED"/>
    <property type="match status" value="1"/>
</dbReference>
<dbReference type="Pfam" id="PF12146">
    <property type="entry name" value="Hydrolase_4"/>
    <property type="match status" value="1"/>
</dbReference>
<protein>
    <recommendedName>
        <fullName evidence="4">Monoacylglycerol lipase</fullName>
        <ecNumber evidence="3">3.1.1.23</ecNumber>
    </recommendedName>
</protein>
<reference evidence="6 7" key="1">
    <citation type="submission" date="2015-07" db="EMBL/GenBank/DDBJ databases">
        <title>Draft genome of Bellilinea caldifistulae DSM 17877.</title>
        <authorList>
            <person name="Hemp J."/>
            <person name="Ward L.M."/>
            <person name="Pace L.A."/>
            <person name="Fischer W.W."/>
        </authorList>
    </citation>
    <scope>NUCLEOTIDE SEQUENCE [LARGE SCALE GENOMIC DNA]</scope>
    <source>
        <strain evidence="6 7">GOMI-1</strain>
    </source>
</reference>
<dbReference type="GO" id="GO:0047372">
    <property type="term" value="F:monoacylglycerol lipase activity"/>
    <property type="evidence" value="ECO:0007669"/>
    <property type="project" value="UniProtKB-EC"/>
</dbReference>
<dbReference type="PRINTS" id="PR00111">
    <property type="entry name" value="ABHYDROLASE"/>
</dbReference>
<gene>
    <name evidence="6" type="ORF">AC812_10360</name>
</gene>
<dbReference type="EMBL" id="LGHJ01000016">
    <property type="protein sequence ID" value="KPL74916.1"/>
    <property type="molecule type" value="Genomic_DNA"/>
</dbReference>
<dbReference type="PATRIC" id="fig|360411.5.peg.2687"/>
<accession>A0A0P6WXD1</accession>
<evidence type="ECO:0000256" key="1">
    <source>
        <dbReference type="ARBA" id="ARBA00001613"/>
    </source>
</evidence>
<dbReference type="SUPFAM" id="SSF53474">
    <property type="entry name" value="alpha/beta-Hydrolases"/>
    <property type="match status" value="1"/>
</dbReference>
<feature type="domain" description="Serine aminopeptidase S33" evidence="5">
    <location>
        <begin position="27"/>
        <end position="259"/>
    </location>
</feature>
<dbReference type="STRING" id="360411.AC812_10360"/>
<dbReference type="EC" id="3.1.1.23" evidence="3"/>
<dbReference type="OrthoDB" id="9806902at2"/>
<name>A0A0P6WXD1_9CHLR</name>
<dbReference type="InterPro" id="IPR022742">
    <property type="entry name" value="Hydrolase_4"/>
</dbReference>
<dbReference type="RefSeq" id="WP_061915841.1">
    <property type="nucleotide sequence ID" value="NZ_DF967971.1"/>
</dbReference>
<evidence type="ECO:0000256" key="3">
    <source>
        <dbReference type="ARBA" id="ARBA00013254"/>
    </source>
</evidence>
<proteinExistence type="inferred from homology"/>
<comment type="catalytic activity">
    <reaction evidence="1">
        <text>Hydrolyzes glycerol monoesters of long-chain fatty acids.</text>
        <dbReference type="EC" id="3.1.1.23"/>
    </reaction>
</comment>
<dbReference type="InterPro" id="IPR029058">
    <property type="entry name" value="AB_hydrolase_fold"/>
</dbReference>
<dbReference type="AlphaFoldDB" id="A0A0P6WXD1"/>
<comment type="caution">
    <text evidence="6">The sequence shown here is derived from an EMBL/GenBank/DDBJ whole genome shotgun (WGS) entry which is preliminary data.</text>
</comment>
<organism evidence="6 7">
    <name type="scientific">Bellilinea caldifistulae</name>
    <dbReference type="NCBI Taxonomy" id="360411"/>
    <lineage>
        <taxon>Bacteria</taxon>
        <taxon>Bacillati</taxon>
        <taxon>Chloroflexota</taxon>
        <taxon>Anaerolineae</taxon>
        <taxon>Anaerolineales</taxon>
        <taxon>Anaerolineaceae</taxon>
        <taxon>Bellilinea</taxon>
    </lineage>
</organism>
<evidence type="ECO:0000256" key="2">
    <source>
        <dbReference type="ARBA" id="ARBA00008645"/>
    </source>
</evidence>
<comment type="similarity">
    <text evidence="2">Belongs to the AB hydrolase superfamily.</text>
</comment>
<dbReference type="InterPro" id="IPR051044">
    <property type="entry name" value="MAG_DAG_Lipase"/>
</dbReference>
<dbReference type="Proteomes" id="UP000050514">
    <property type="component" value="Unassembled WGS sequence"/>
</dbReference>
<evidence type="ECO:0000313" key="6">
    <source>
        <dbReference type="EMBL" id="KPL74916.1"/>
    </source>
</evidence>
<sequence length="280" mass="31158">MTVIEFNWESAHQITYYGIEWKPDPIARGVVLLVHGLGEHTGRYQHVAQILNQNGYAVIGSDHAGHGQTGGKRGHVDSYECFFEELDALINRSRENYPNLPVFLYGHSLGGSIVLAYLLKRKPAVTGAIVTSPGIKLASDPGVMLVFGKILNRLVPSTALNNGLKLEGLSRDPQVIQAYKSDPLVHPWISARLAIQLIENGEWIRENGEKISVPVLLLHGNSDALTSVEGSRELAEKNPQFITYVEWEGGYHELHNEPDKDRVFEVILNWLEKQITATSH</sequence>
<evidence type="ECO:0000256" key="4">
    <source>
        <dbReference type="ARBA" id="ARBA00071261"/>
    </source>
</evidence>
<dbReference type="InterPro" id="IPR000073">
    <property type="entry name" value="AB_hydrolase_1"/>
</dbReference>
<dbReference type="FunFam" id="3.40.50.1820:FF:000117">
    <property type="entry name" value="Monoglyceride lipase, putative"/>
    <property type="match status" value="1"/>
</dbReference>
<evidence type="ECO:0000259" key="5">
    <source>
        <dbReference type="Pfam" id="PF12146"/>
    </source>
</evidence>
<dbReference type="Gene3D" id="3.40.50.1820">
    <property type="entry name" value="alpha/beta hydrolase"/>
    <property type="match status" value="1"/>
</dbReference>
<keyword evidence="7" id="KW-1185">Reference proteome</keyword>